<dbReference type="EC" id="2.7.1.12" evidence="3"/>
<dbReference type="AlphaFoldDB" id="A0A928VZ52"/>
<dbReference type="InterPro" id="IPR027417">
    <property type="entry name" value="P-loop_NTPase"/>
</dbReference>
<dbReference type="InterPro" id="IPR011009">
    <property type="entry name" value="Kinase-like_dom_sf"/>
</dbReference>
<name>A0A928VZ52_9CYAN</name>
<evidence type="ECO:0000256" key="5">
    <source>
        <dbReference type="ARBA" id="ARBA00022741"/>
    </source>
</evidence>
<dbReference type="CDD" id="cd02021">
    <property type="entry name" value="GntK"/>
    <property type="match status" value="1"/>
</dbReference>
<reference evidence="9" key="1">
    <citation type="submission" date="2020-10" db="EMBL/GenBank/DDBJ databases">
        <authorList>
            <person name="Castelo-Branco R."/>
            <person name="Eusebio N."/>
            <person name="Adriana R."/>
            <person name="Vieira A."/>
            <person name="Brugerolle De Fraissinette N."/>
            <person name="Rezende De Castro R."/>
            <person name="Schneider M.P."/>
            <person name="Vasconcelos V."/>
            <person name="Leao P.N."/>
        </authorList>
    </citation>
    <scope>NUCLEOTIDE SEQUENCE</scope>
    <source>
        <strain evidence="9">LEGE 11467</strain>
    </source>
</reference>
<dbReference type="PANTHER" id="PTHR43883:SF1">
    <property type="entry name" value="GLUCONOKINASE"/>
    <property type="match status" value="1"/>
</dbReference>
<dbReference type="PANTHER" id="PTHR43883">
    <property type="entry name" value="SLR0207 PROTEIN"/>
    <property type="match status" value="1"/>
</dbReference>
<dbReference type="EMBL" id="JADEXN010000269">
    <property type="protein sequence ID" value="MBE9041928.1"/>
    <property type="molecule type" value="Genomic_DNA"/>
</dbReference>
<keyword evidence="5" id="KW-0547">Nucleotide-binding</keyword>
<comment type="catalytic activity">
    <reaction evidence="8">
        <text>D-gluconate + ATP = 6-phospho-D-gluconate + ADP + H(+)</text>
        <dbReference type="Rhea" id="RHEA:19433"/>
        <dbReference type="ChEBI" id="CHEBI:15378"/>
        <dbReference type="ChEBI" id="CHEBI:18391"/>
        <dbReference type="ChEBI" id="CHEBI:30616"/>
        <dbReference type="ChEBI" id="CHEBI:58759"/>
        <dbReference type="ChEBI" id="CHEBI:456216"/>
        <dbReference type="EC" id="2.7.1.12"/>
    </reaction>
</comment>
<evidence type="ECO:0000256" key="3">
    <source>
        <dbReference type="ARBA" id="ARBA00012054"/>
    </source>
</evidence>
<comment type="similarity">
    <text evidence="2">Belongs to the gluconokinase GntK/GntV family.</text>
</comment>
<proteinExistence type="inferred from homology"/>
<accession>A0A928VZ52</accession>
<dbReference type="Pfam" id="PF13671">
    <property type="entry name" value="AAA_33"/>
    <property type="match status" value="1"/>
</dbReference>
<protein>
    <recommendedName>
        <fullName evidence="3">gluconokinase</fullName>
        <ecNumber evidence="3">2.7.1.12</ecNumber>
    </recommendedName>
</protein>
<dbReference type="RefSeq" id="WP_264322117.1">
    <property type="nucleotide sequence ID" value="NZ_JADEXN010000269.1"/>
</dbReference>
<dbReference type="InterPro" id="IPR006001">
    <property type="entry name" value="Therm_gnt_kin"/>
</dbReference>
<sequence length="345" mass="39630">VQTQQQFEETKQYTDRFFIEYKDAFDRRIKTRKVRECHGDLHLNNIARWQDKIILFDCIEFNEPFRFVDVMYDVGFTVMDLEMRQRRDLANALLNTYLEETGDWEGVQLLPLYRLRQAYVRAKVNSFLLDDRSISSVEKAKAEETAARYYRLAWDYTQPRQGILILMSGLSGSGKSTIARQLARRLGAIHIRSDAVRKHLAGLDLHQKGGDKIYTEAMSDRTYQRLLDLGEMLATQGWSVILDAKFDRTRWRDAAIAMARSHQLPLKILSCTAPPNVLRDRVNRRTGDITDATADLLAHQQATAEPFSPSEQNYVTTIDTTAELAPQLESIVTALVRVIGLDRLG</sequence>
<evidence type="ECO:0000256" key="8">
    <source>
        <dbReference type="ARBA" id="ARBA00048090"/>
    </source>
</evidence>
<dbReference type="GO" id="GO:0005975">
    <property type="term" value="P:carbohydrate metabolic process"/>
    <property type="evidence" value="ECO:0007669"/>
    <property type="project" value="InterPro"/>
</dbReference>
<keyword evidence="10" id="KW-1185">Reference proteome</keyword>
<organism evidence="9 10">
    <name type="scientific">Zarconia navalis LEGE 11467</name>
    <dbReference type="NCBI Taxonomy" id="1828826"/>
    <lineage>
        <taxon>Bacteria</taxon>
        <taxon>Bacillati</taxon>
        <taxon>Cyanobacteriota</taxon>
        <taxon>Cyanophyceae</taxon>
        <taxon>Oscillatoriophycideae</taxon>
        <taxon>Oscillatoriales</taxon>
        <taxon>Oscillatoriales incertae sedis</taxon>
        <taxon>Zarconia</taxon>
        <taxon>Zarconia navalis</taxon>
    </lineage>
</organism>
<keyword evidence="7" id="KW-0067">ATP-binding</keyword>
<evidence type="ECO:0000313" key="10">
    <source>
        <dbReference type="Proteomes" id="UP000621799"/>
    </source>
</evidence>
<keyword evidence="6" id="KW-0418">Kinase</keyword>
<evidence type="ECO:0000256" key="1">
    <source>
        <dbReference type="ARBA" id="ARBA00004761"/>
    </source>
</evidence>
<evidence type="ECO:0000256" key="4">
    <source>
        <dbReference type="ARBA" id="ARBA00022679"/>
    </source>
</evidence>
<dbReference type="Gene3D" id="3.40.50.300">
    <property type="entry name" value="P-loop containing nucleotide triphosphate hydrolases"/>
    <property type="match status" value="1"/>
</dbReference>
<evidence type="ECO:0000256" key="7">
    <source>
        <dbReference type="ARBA" id="ARBA00022840"/>
    </source>
</evidence>
<evidence type="ECO:0000256" key="6">
    <source>
        <dbReference type="ARBA" id="ARBA00022777"/>
    </source>
</evidence>
<comment type="pathway">
    <text evidence="1">Carbohydrate acid metabolism.</text>
</comment>
<dbReference type="SUPFAM" id="SSF56112">
    <property type="entry name" value="Protein kinase-like (PK-like)"/>
    <property type="match status" value="1"/>
</dbReference>
<evidence type="ECO:0000256" key="2">
    <source>
        <dbReference type="ARBA" id="ARBA00008420"/>
    </source>
</evidence>
<evidence type="ECO:0000313" key="9">
    <source>
        <dbReference type="EMBL" id="MBE9041928.1"/>
    </source>
</evidence>
<comment type="caution">
    <text evidence="9">The sequence shown here is derived from an EMBL/GenBank/DDBJ whole genome shotgun (WGS) entry which is preliminary data.</text>
</comment>
<gene>
    <name evidence="9" type="ORF">IQ235_14185</name>
</gene>
<dbReference type="GO" id="GO:0005524">
    <property type="term" value="F:ATP binding"/>
    <property type="evidence" value="ECO:0007669"/>
    <property type="project" value="UniProtKB-KW"/>
</dbReference>
<feature type="non-terminal residue" evidence="9">
    <location>
        <position position="1"/>
    </location>
</feature>
<dbReference type="GO" id="GO:0046316">
    <property type="term" value="F:gluconokinase activity"/>
    <property type="evidence" value="ECO:0007669"/>
    <property type="project" value="UniProtKB-EC"/>
</dbReference>
<dbReference type="Proteomes" id="UP000621799">
    <property type="component" value="Unassembled WGS sequence"/>
</dbReference>
<dbReference type="InterPro" id="IPR052732">
    <property type="entry name" value="Cell-binding_unc_protein"/>
</dbReference>
<keyword evidence="4" id="KW-0808">Transferase</keyword>
<dbReference type="SUPFAM" id="SSF52540">
    <property type="entry name" value="P-loop containing nucleoside triphosphate hydrolases"/>
    <property type="match status" value="1"/>
</dbReference>